<feature type="chain" id="PRO_5027052049" evidence="1">
    <location>
        <begin position="24"/>
        <end position="94"/>
    </location>
</feature>
<name>A0A6M2DX91_XENCH</name>
<dbReference type="EMBL" id="GIIL01006564">
    <property type="protein sequence ID" value="NOV50290.1"/>
    <property type="molecule type" value="Transcribed_RNA"/>
</dbReference>
<reference evidence="2" key="1">
    <citation type="submission" date="2020-03" db="EMBL/GenBank/DDBJ databases">
        <title>Transcriptomic Profiling of the Digestive Tract of the Rat Flea, Xenopsylla cheopis, Following Blood Feeding and Infection with Yersinia pestis.</title>
        <authorList>
            <person name="Bland D.M."/>
            <person name="Martens C.A."/>
            <person name="Virtaneva K."/>
            <person name="Kanakabandi K."/>
            <person name="Long D."/>
            <person name="Rosenke R."/>
            <person name="Saturday G.A."/>
            <person name="Hoyt F.H."/>
            <person name="Bruno D.P."/>
            <person name="Ribeiro J.M.C."/>
            <person name="Hinnebusch J."/>
        </authorList>
    </citation>
    <scope>NUCLEOTIDE SEQUENCE</scope>
</reference>
<feature type="signal peptide" evidence="1">
    <location>
        <begin position="1"/>
        <end position="23"/>
    </location>
</feature>
<proteinExistence type="predicted"/>
<evidence type="ECO:0000256" key="1">
    <source>
        <dbReference type="SAM" id="SignalP"/>
    </source>
</evidence>
<keyword evidence="1" id="KW-0732">Signal</keyword>
<dbReference type="AlphaFoldDB" id="A0A6M2DX91"/>
<accession>A0A6M2DX91</accession>
<organism evidence="2">
    <name type="scientific">Xenopsylla cheopis</name>
    <name type="common">Oriental rat flea</name>
    <name type="synonym">Pulex cheopis</name>
    <dbReference type="NCBI Taxonomy" id="163159"/>
    <lineage>
        <taxon>Eukaryota</taxon>
        <taxon>Metazoa</taxon>
        <taxon>Ecdysozoa</taxon>
        <taxon>Arthropoda</taxon>
        <taxon>Hexapoda</taxon>
        <taxon>Insecta</taxon>
        <taxon>Pterygota</taxon>
        <taxon>Neoptera</taxon>
        <taxon>Endopterygota</taxon>
        <taxon>Siphonaptera</taxon>
        <taxon>Pulicidae</taxon>
        <taxon>Xenopsyllinae</taxon>
        <taxon>Xenopsylla</taxon>
    </lineage>
</organism>
<sequence>MRNYVLALIIATLKIFLLFLCCCEIPYGIPSAFVAYSKQISISAHMYRKYDLGMAFLLQSTGHYYNRTTKVLLVLLQNPCGSEGGRTNGNTYTQ</sequence>
<protein>
    <submittedName>
        <fullName evidence="2">Putative secreted protein</fullName>
    </submittedName>
</protein>
<evidence type="ECO:0000313" key="2">
    <source>
        <dbReference type="EMBL" id="NOV50290.1"/>
    </source>
</evidence>